<comment type="caution">
    <text evidence="2">The sequence shown here is derived from an EMBL/GenBank/DDBJ whole genome shotgun (WGS) entry which is preliminary data.</text>
</comment>
<dbReference type="AlphaFoldDB" id="A0A8T2UVX3"/>
<name>A0A8T2UVX3_CERRI</name>
<dbReference type="PANTHER" id="PTHR34936">
    <property type="entry name" value="EXPRESSED PROTEIN"/>
    <property type="match status" value="1"/>
</dbReference>
<proteinExistence type="predicted"/>
<evidence type="ECO:0000313" key="3">
    <source>
        <dbReference type="Proteomes" id="UP000825935"/>
    </source>
</evidence>
<feature type="transmembrane region" description="Helical" evidence="1">
    <location>
        <begin position="69"/>
        <end position="87"/>
    </location>
</feature>
<dbReference type="PANTHER" id="PTHR34936:SF2">
    <property type="entry name" value="EXPRESSED PROTEIN"/>
    <property type="match status" value="1"/>
</dbReference>
<keyword evidence="1" id="KW-1133">Transmembrane helix</keyword>
<dbReference type="OrthoDB" id="1937310at2759"/>
<dbReference type="OMA" id="SANHWAS"/>
<protein>
    <submittedName>
        <fullName evidence="2">Uncharacterized protein</fullName>
    </submittedName>
</protein>
<reference evidence="2" key="1">
    <citation type="submission" date="2021-08" db="EMBL/GenBank/DDBJ databases">
        <title>WGS assembly of Ceratopteris richardii.</title>
        <authorList>
            <person name="Marchant D.B."/>
            <person name="Chen G."/>
            <person name="Jenkins J."/>
            <person name="Shu S."/>
            <person name="Leebens-Mack J."/>
            <person name="Grimwood J."/>
            <person name="Schmutz J."/>
            <person name="Soltis P."/>
            <person name="Soltis D."/>
            <person name="Chen Z.-H."/>
        </authorList>
    </citation>
    <scope>NUCLEOTIDE SEQUENCE</scope>
    <source>
        <strain evidence="2">Whitten #5841</strain>
        <tissue evidence="2">Leaf</tissue>
    </source>
</reference>
<evidence type="ECO:0000256" key="1">
    <source>
        <dbReference type="SAM" id="Phobius"/>
    </source>
</evidence>
<evidence type="ECO:0000313" key="2">
    <source>
        <dbReference type="EMBL" id="KAH7438046.1"/>
    </source>
</evidence>
<dbReference type="EMBL" id="CM035410">
    <property type="protein sequence ID" value="KAH7438046.1"/>
    <property type="molecule type" value="Genomic_DNA"/>
</dbReference>
<keyword evidence="1" id="KW-0472">Membrane</keyword>
<sequence>MITRANLAEQLRDYQLRSQQNWATLTFFSATANISTSRADAAWAIFMSLVFFLLVVSGCITFYLGHSGIAASFLLMAMLLLVCLKVIRHKRLARKRQRRMLLPLSM</sequence>
<keyword evidence="3" id="KW-1185">Reference proteome</keyword>
<accession>A0A8T2UVX3</accession>
<dbReference type="Proteomes" id="UP000825935">
    <property type="component" value="Chromosome 5"/>
</dbReference>
<organism evidence="2 3">
    <name type="scientific">Ceratopteris richardii</name>
    <name type="common">Triangle waterfern</name>
    <dbReference type="NCBI Taxonomy" id="49495"/>
    <lineage>
        <taxon>Eukaryota</taxon>
        <taxon>Viridiplantae</taxon>
        <taxon>Streptophyta</taxon>
        <taxon>Embryophyta</taxon>
        <taxon>Tracheophyta</taxon>
        <taxon>Polypodiopsida</taxon>
        <taxon>Polypodiidae</taxon>
        <taxon>Polypodiales</taxon>
        <taxon>Pteridineae</taxon>
        <taxon>Pteridaceae</taxon>
        <taxon>Parkerioideae</taxon>
        <taxon>Ceratopteris</taxon>
    </lineage>
</organism>
<feature type="transmembrane region" description="Helical" evidence="1">
    <location>
        <begin position="41"/>
        <end position="63"/>
    </location>
</feature>
<gene>
    <name evidence="2" type="ORF">KP509_05G103000</name>
</gene>
<keyword evidence="1" id="KW-0812">Transmembrane</keyword>